<evidence type="ECO:0000313" key="10">
    <source>
        <dbReference type="EMBL" id="CAA2951308.1"/>
    </source>
</evidence>
<dbReference type="Gramene" id="OE9A052959T1">
    <property type="protein sequence ID" value="OE9A052959C1"/>
    <property type="gene ID" value="OE9A052959"/>
</dbReference>
<feature type="transmembrane region" description="Helical" evidence="6">
    <location>
        <begin position="168"/>
        <end position="187"/>
    </location>
</feature>
<name>A0A8S0PKX5_OLEEU</name>
<keyword evidence="2 6" id="KW-0812">Transmembrane</keyword>
<feature type="transmembrane region" description="Helical" evidence="6">
    <location>
        <begin position="404"/>
        <end position="431"/>
    </location>
</feature>
<dbReference type="Pfam" id="PF23262">
    <property type="entry name" value="NFD4_C"/>
    <property type="match status" value="1"/>
</dbReference>
<sequence length="510" mass="55913">MALQWLSLVGAIWLQSINGTNSNFPAYSSELKRFLSISQPQLNNLAAASDAGKVLGWISGTAAAHLPLWSVLLIGATLGLIGYGIQYLFLANQISSLSYWQVFLLTVLAGNSICWINTVCYIVSIKNFPLDRQIATGLSSSYIGFSAKIYTDIVDVVAPNSPSERAKLFLLLNSVLPLGVCILAAPLARDLNVGKSRKLAGGFIFMFAVTVFTGIYAVITSLRSSTLRFLHPLTILVGVGVFLILPLVVPLFEKIRETLQQKCLIRVHDEGASATSTENGEKLEEGESNLSNFCEESIEEIGVKLMIRKVEFWLYFFAYLFGATVGLVYLNNLGQIAESRGCLAATSLVSLSSAFSFFGRLIPAFHDYFFSKSKYMISRPAAMACMTIPMCGALFLLINKQHMWLYISTAIIGICTGAITTISVSTTAQLFGTKNFGVNHNILVSNIPIGSFLFGDFAALLYNREKLTGQENCIGHKCYQTTFIIWGFFCFLGAFLCFILHSRTKKAVIT</sequence>
<evidence type="ECO:0000256" key="6">
    <source>
        <dbReference type="SAM" id="Phobius"/>
    </source>
</evidence>
<dbReference type="Proteomes" id="UP000594638">
    <property type="component" value="Unassembled WGS sequence"/>
</dbReference>
<evidence type="ECO:0000259" key="8">
    <source>
        <dbReference type="Pfam" id="PF06813"/>
    </source>
</evidence>
<dbReference type="GO" id="GO:0016020">
    <property type="term" value="C:membrane"/>
    <property type="evidence" value="ECO:0007669"/>
    <property type="project" value="UniProtKB-SubCell"/>
</dbReference>
<comment type="caution">
    <text evidence="10">The sequence shown here is derived from an EMBL/GenBank/DDBJ whole genome shotgun (WGS) entry which is preliminary data.</text>
</comment>
<reference evidence="10 11" key="1">
    <citation type="submission" date="2019-12" db="EMBL/GenBank/DDBJ databases">
        <authorList>
            <person name="Alioto T."/>
            <person name="Alioto T."/>
            <person name="Gomez Garrido J."/>
        </authorList>
    </citation>
    <scope>NUCLEOTIDE SEQUENCE [LARGE SCALE GENOMIC DNA]</scope>
</reference>
<dbReference type="PANTHER" id="PTHR21576:SF11">
    <property type="entry name" value="MAJOR FACILITATOR SUPERFAMILY PROTEIN"/>
    <property type="match status" value="1"/>
</dbReference>
<feature type="transmembrane region" description="Helical" evidence="6">
    <location>
        <begin position="443"/>
        <end position="463"/>
    </location>
</feature>
<proteinExistence type="inferred from homology"/>
<accession>A0A8S0PKX5</accession>
<comment type="subcellular location">
    <subcellularLocation>
        <location evidence="1">Membrane</location>
        <topology evidence="1">Multi-pass membrane protein</topology>
    </subcellularLocation>
</comment>
<feature type="transmembrane region" description="Helical" evidence="6">
    <location>
        <begin position="199"/>
        <end position="219"/>
    </location>
</feature>
<evidence type="ECO:0000256" key="2">
    <source>
        <dbReference type="ARBA" id="ARBA00022692"/>
    </source>
</evidence>
<feature type="transmembrane region" description="Helical" evidence="6">
    <location>
        <begin position="483"/>
        <end position="501"/>
    </location>
</feature>
<keyword evidence="4 6" id="KW-0472">Membrane</keyword>
<evidence type="ECO:0000256" key="5">
    <source>
        <dbReference type="ARBA" id="ARBA00044504"/>
    </source>
</evidence>
<dbReference type="PANTHER" id="PTHR21576">
    <property type="entry name" value="UNCHARACTERIZED NODULIN-LIKE PROTEIN"/>
    <property type="match status" value="1"/>
</dbReference>
<dbReference type="EMBL" id="CACTIH010000078">
    <property type="protein sequence ID" value="CAA2951308.1"/>
    <property type="molecule type" value="Genomic_DNA"/>
</dbReference>
<evidence type="ECO:0000313" key="11">
    <source>
        <dbReference type="Proteomes" id="UP000594638"/>
    </source>
</evidence>
<protein>
    <submittedName>
        <fullName evidence="10">NUCLEAR FUSION DEFECTIVE 4</fullName>
    </submittedName>
</protein>
<dbReference type="InterPro" id="IPR056555">
    <property type="entry name" value="NFD4_C"/>
</dbReference>
<evidence type="ECO:0000256" key="1">
    <source>
        <dbReference type="ARBA" id="ARBA00004141"/>
    </source>
</evidence>
<feature type="transmembrane region" description="Helical" evidence="6">
    <location>
        <begin position="312"/>
        <end position="331"/>
    </location>
</feature>
<dbReference type="InterPro" id="IPR010658">
    <property type="entry name" value="Nodulin-like"/>
</dbReference>
<keyword evidence="7" id="KW-0732">Signal</keyword>
<dbReference type="InterPro" id="IPR036259">
    <property type="entry name" value="MFS_trans_sf"/>
</dbReference>
<evidence type="ECO:0000256" key="3">
    <source>
        <dbReference type="ARBA" id="ARBA00022989"/>
    </source>
</evidence>
<gene>
    <name evidence="10" type="ORF">OLEA9_A052959</name>
</gene>
<feature type="transmembrane region" description="Helical" evidence="6">
    <location>
        <begin position="68"/>
        <end position="90"/>
    </location>
</feature>
<feature type="transmembrane region" description="Helical" evidence="6">
    <location>
        <begin position="102"/>
        <end position="124"/>
    </location>
</feature>
<evidence type="ECO:0000259" key="9">
    <source>
        <dbReference type="Pfam" id="PF23262"/>
    </source>
</evidence>
<dbReference type="Pfam" id="PF06813">
    <property type="entry name" value="Nodulin-like"/>
    <property type="match status" value="1"/>
</dbReference>
<feature type="signal peptide" evidence="7">
    <location>
        <begin position="1"/>
        <end position="19"/>
    </location>
</feature>
<feature type="chain" id="PRO_5035728885" evidence="7">
    <location>
        <begin position="20"/>
        <end position="510"/>
    </location>
</feature>
<feature type="domain" description="NFD4 C-terminal" evidence="9">
    <location>
        <begin position="298"/>
        <end position="506"/>
    </location>
</feature>
<organism evidence="10 11">
    <name type="scientific">Olea europaea subsp. europaea</name>
    <dbReference type="NCBI Taxonomy" id="158383"/>
    <lineage>
        <taxon>Eukaryota</taxon>
        <taxon>Viridiplantae</taxon>
        <taxon>Streptophyta</taxon>
        <taxon>Embryophyta</taxon>
        <taxon>Tracheophyta</taxon>
        <taxon>Spermatophyta</taxon>
        <taxon>Magnoliopsida</taxon>
        <taxon>eudicotyledons</taxon>
        <taxon>Gunneridae</taxon>
        <taxon>Pentapetalae</taxon>
        <taxon>asterids</taxon>
        <taxon>lamiids</taxon>
        <taxon>Lamiales</taxon>
        <taxon>Oleaceae</taxon>
        <taxon>Oleeae</taxon>
        <taxon>Olea</taxon>
    </lineage>
</organism>
<keyword evidence="3 6" id="KW-1133">Transmembrane helix</keyword>
<dbReference type="SUPFAM" id="SSF103473">
    <property type="entry name" value="MFS general substrate transporter"/>
    <property type="match status" value="1"/>
</dbReference>
<comment type="similarity">
    <text evidence="5">Belongs to the major facilitator superfamily. Phosphate:H(+) symporter (TC 2.A.1.9) family.</text>
</comment>
<feature type="transmembrane region" description="Helical" evidence="6">
    <location>
        <begin position="231"/>
        <end position="252"/>
    </location>
</feature>
<evidence type="ECO:0000256" key="7">
    <source>
        <dbReference type="SAM" id="SignalP"/>
    </source>
</evidence>
<keyword evidence="11" id="KW-1185">Reference proteome</keyword>
<feature type="domain" description="Nodulin-like" evidence="8">
    <location>
        <begin position="4"/>
        <end position="251"/>
    </location>
</feature>
<feature type="transmembrane region" description="Helical" evidence="6">
    <location>
        <begin position="377"/>
        <end position="398"/>
    </location>
</feature>
<dbReference type="Gene3D" id="1.20.1250.20">
    <property type="entry name" value="MFS general substrate transporter like domains"/>
    <property type="match status" value="1"/>
</dbReference>
<dbReference type="AlphaFoldDB" id="A0A8S0PKX5"/>
<evidence type="ECO:0000256" key="4">
    <source>
        <dbReference type="ARBA" id="ARBA00023136"/>
    </source>
</evidence>
<dbReference type="OrthoDB" id="410267at2759"/>